<organism evidence="1 2">
    <name type="scientific">Tanacetum coccineum</name>
    <dbReference type="NCBI Taxonomy" id="301880"/>
    <lineage>
        <taxon>Eukaryota</taxon>
        <taxon>Viridiplantae</taxon>
        <taxon>Streptophyta</taxon>
        <taxon>Embryophyta</taxon>
        <taxon>Tracheophyta</taxon>
        <taxon>Spermatophyta</taxon>
        <taxon>Magnoliopsida</taxon>
        <taxon>eudicotyledons</taxon>
        <taxon>Gunneridae</taxon>
        <taxon>Pentapetalae</taxon>
        <taxon>asterids</taxon>
        <taxon>campanulids</taxon>
        <taxon>Asterales</taxon>
        <taxon>Asteraceae</taxon>
        <taxon>Asteroideae</taxon>
        <taxon>Anthemideae</taxon>
        <taxon>Anthemidinae</taxon>
        <taxon>Tanacetum</taxon>
    </lineage>
</organism>
<protein>
    <submittedName>
        <fullName evidence="1">Uncharacterized protein</fullName>
    </submittedName>
</protein>
<keyword evidence="2" id="KW-1185">Reference proteome</keyword>
<reference evidence="1" key="1">
    <citation type="journal article" date="2022" name="Int. J. Mol. Sci.">
        <title>Draft Genome of Tanacetum Coccineum: Genomic Comparison of Closely Related Tanacetum-Family Plants.</title>
        <authorList>
            <person name="Yamashiro T."/>
            <person name="Shiraishi A."/>
            <person name="Nakayama K."/>
            <person name="Satake H."/>
        </authorList>
    </citation>
    <scope>NUCLEOTIDE SEQUENCE</scope>
</reference>
<comment type="caution">
    <text evidence="1">The sequence shown here is derived from an EMBL/GenBank/DDBJ whole genome shotgun (WGS) entry which is preliminary data.</text>
</comment>
<proteinExistence type="predicted"/>
<evidence type="ECO:0000313" key="1">
    <source>
        <dbReference type="EMBL" id="GJU05143.1"/>
    </source>
</evidence>
<gene>
    <name evidence="1" type="ORF">Tco_1121573</name>
</gene>
<name>A0ABQ5J0R2_9ASTR</name>
<dbReference type="EMBL" id="BQNB010021320">
    <property type="protein sequence ID" value="GJU05143.1"/>
    <property type="molecule type" value="Genomic_DNA"/>
</dbReference>
<accession>A0ABQ5J0R2</accession>
<evidence type="ECO:0000313" key="2">
    <source>
        <dbReference type="Proteomes" id="UP001151760"/>
    </source>
</evidence>
<reference evidence="1" key="2">
    <citation type="submission" date="2022-01" db="EMBL/GenBank/DDBJ databases">
        <authorList>
            <person name="Yamashiro T."/>
            <person name="Shiraishi A."/>
            <person name="Satake H."/>
            <person name="Nakayama K."/>
        </authorList>
    </citation>
    <scope>NUCLEOTIDE SEQUENCE</scope>
</reference>
<sequence length="136" mass="14860">MTPRSCLRWKPTGKIFKTVGLKWIPTGKILTSSTTKVDSEPSNGSNDDIINQYDAKTKTLDVSAGSLGIDNISYLEMLIKYRHGRGVRMPTKIELNTGTIKNKGVSNDSGIHKIEHGDAFIPAGVGFIITAHAQIY</sequence>
<dbReference type="Proteomes" id="UP001151760">
    <property type="component" value="Unassembled WGS sequence"/>
</dbReference>